<dbReference type="Pfam" id="PF00829">
    <property type="entry name" value="Ribosomal_L21p"/>
    <property type="match status" value="1"/>
</dbReference>
<dbReference type="GO" id="GO:0006412">
    <property type="term" value="P:translation"/>
    <property type="evidence" value="ECO:0007669"/>
    <property type="project" value="UniProtKB-UniRule"/>
</dbReference>
<keyword evidence="4" id="KW-0699">rRNA-binding</keyword>
<organism evidence="6">
    <name type="scientific">Pteris multifida</name>
    <dbReference type="NCBI Taxonomy" id="170715"/>
    <lineage>
        <taxon>Eukaryota</taxon>
        <taxon>Viridiplantae</taxon>
        <taxon>Streptophyta</taxon>
        <taxon>Embryophyta</taxon>
        <taxon>Tracheophyta</taxon>
        <taxon>Polypodiopsida</taxon>
        <taxon>Polypodiidae</taxon>
        <taxon>Polypodiales</taxon>
        <taxon>Pteridineae</taxon>
        <taxon>Pteridaceae</taxon>
        <taxon>Pteridoideae</taxon>
        <taxon>Pteris</taxon>
        <taxon>Pteris subgen. Campteria</taxon>
        <taxon>Pteris sect. Creticae</taxon>
    </lineage>
</organism>
<comment type="subcellular location">
    <subcellularLocation>
        <location evidence="4">Plastid</location>
        <location evidence="4">Chloroplast</location>
    </subcellularLocation>
</comment>
<accession>A0A8K1YJE4</accession>
<name>A0A8K1YJE4_9MONI</name>
<dbReference type="SUPFAM" id="SSF141091">
    <property type="entry name" value="L21p-like"/>
    <property type="match status" value="1"/>
</dbReference>
<sequence length="133" mass="15296">MSRLRKGIRMDKYAIIDIGGNQLQVEPGRFHDVRHFISNLDTSGSDAKISMNRVLLIRNGSNVDIGNPWLADAVVAGRILHNCFEKKLVIQKIHSKKKKRRIRGYRENRIRLVIESIRISRKDTLPSSHRATN</sequence>
<dbReference type="NCBIfam" id="TIGR00061">
    <property type="entry name" value="L21"/>
    <property type="match status" value="1"/>
</dbReference>
<dbReference type="InterPro" id="IPR001787">
    <property type="entry name" value="Ribosomal_bL21"/>
</dbReference>
<evidence type="ECO:0000256" key="4">
    <source>
        <dbReference type="HAMAP-Rule" id="MF_01363"/>
    </source>
</evidence>
<evidence type="ECO:0000256" key="1">
    <source>
        <dbReference type="ARBA" id="ARBA00008563"/>
    </source>
</evidence>
<dbReference type="GO" id="GO:0009507">
    <property type="term" value="C:chloroplast"/>
    <property type="evidence" value="ECO:0007669"/>
    <property type="project" value="UniProtKB-SubCell"/>
</dbReference>
<dbReference type="EMBL" id="MZ848380">
    <property type="protein sequence ID" value="UBR42930.1"/>
    <property type="molecule type" value="Genomic_DNA"/>
</dbReference>
<comment type="function">
    <text evidence="4 5">This protein binds to 23S rRNA.</text>
</comment>
<dbReference type="GeneID" id="68661371"/>
<comment type="subunit">
    <text evidence="4 5">Part of the 50S ribosomal subunit.</text>
</comment>
<keyword evidence="6" id="KW-0150">Chloroplast</keyword>
<evidence type="ECO:0000256" key="3">
    <source>
        <dbReference type="ARBA" id="ARBA00023274"/>
    </source>
</evidence>
<protein>
    <recommendedName>
        <fullName evidence="4">Large ribosomal subunit protein bL21c</fullName>
    </recommendedName>
</protein>
<evidence type="ECO:0000313" key="6">
    <source>
        <dbReference type="EMBL" id="UBR42930.1"/>
    </source>
</evidence>
<dbReference type="InterPro" id="IPR028909">
    <property type="entry name" value="bL21-like"/>
</dbReference>
<dbReference type="GO" id="GO:0005840">
    <property type="term" value="C:ribosome"/>
    <property type="evidence" value="ECO:0007669"/>
    <property type="project" value="UniProtKB-KW"/>
</dbReference>
<dbReference type="RefSeq" id="YP_010216197.1">
    <property type="nucleotide sequence ID" value="NC_058883.1"/>
</dbReference>
<gene>
    <name evidence="4 6" type="primary">rpl21</name>
</gene>
<keyword evidence="3 4" id="KW-0687">Ribonucleoprotein</keyword>
<dbReference type="GO" id="GO:0019843">
    <property type="term" value="F:rRNA binding"/>
    <property type="evidence" value="ECO:0007669"/>
    <property type="project" value="UniProtKB-UniRule"/>
</dbReference>
<dbReference type="GO" id="GO:0003735">
    <property type="term" value="F:structural constituent of ribosome"/>
    <property type="evidence" value="ECO:0007669"/>
    <property type="project" value="InterPro"/>
</dbReference>
<keyword evidence="6" id="KW-0934">Plastid</keyword>
<dbReference type="HAMAP" id="MF_01363">
    <property type="entry name" value="Ribosomal_bL21"/>
    <property type="match status" value="1"/>
</dbReference>
<geneLocation type="chloroplast" evidence="6"/>
<dbReference type="InterPro" id="IPR036164">
    <property type="entry name" value="bL21-like_sf"/>
</dbReference>
<keyword evidence="4" id="KW-0694">RNA-binding</keyword>
<reference evidence="6" key="1">
    <citation type="submission" date="2021-08" db="EMBL/GenBank/DDBJ databases">
        <authorList>
            <person name="Duan B."/>
        </authorList>
    </citation>
    <scope>NUCLEOTIDE SEQUENCE</scope>
</reference>
<evidence type="ECO:0000256" key="5">
    <source>
        <dbReference type="RuleBase" id="RU000563"/>
    </source>
</evidence>
<dbReference type="GO" id="GO:1990904">
    <property type="term" value="C:ribonucleoprotein complex"/>
    <property type="evidence" value="ECO:0007669"/>
    <property type="project" value="UniProtKB-KW"/>
</dbReference>
<proteinExistence type="inferred from homology"/>
<evidence type="ECO:0000256" key="2">
    <source>
        <dbReference type="ARBA" id="ARBA00022980"/>
    </source>
</evidence>
<comment type="similarity">
    <text evidence="1 4 5">Belongs to the bacterial ribosomal protein bL21 family.</text>
</comment>
<dbReference type="AlphaFoldDB" id="A0A8K1YJE4"/>
<keyword evidence="2 4" id="KW-0689">Ribosomal protein</keyword>